<dbReference type="eggNOG" id="ENOG5032H6K">
    <property type="taxonomic scope" value="Bacteria"/>
</dbReference>
<dbReference type="AlphaFoldDB" id="Q0KD88"/>
<proteinExistence type="predicted"/>
<gene>
    <name evidence="2" type="ordered locus">H16_A0886</name>
</gene>
<sequence length="220" mass="24160">MSMERSKYRGNGRMDRIASTARRIIDYCSAWVARPCSTGPAVGIPKIGDGRTGADGKEQIYHPRTVTTFPTPQRVSRRPEWLAKIEQIDAHLSQILHQTYIALEADAFILASVGLRTAFDRTTEILKLDPGHTLEQKVALLKDKGYIGETEAAILSVVTDAGNAAAHRGWSPGAAEFRVLLIALEQFIERTVIQGTTALGIAQHIPPRHPRPKRAFSGAK</sequence>
<organism evidence="2 3">
    <name type="scientific">Cupriavidus necator (strain ATCC 17699 / DSM 428 / KCTC 22496 / NCIMB 10442 / H16 / Stanier 337)</name>
    <name type="common">Ralstonia eutropha</name>
    <dbReference type="NCBI Taxonomy" id="381666"/>
    <lineage>
        <taxon>Bacteria</taxon>
        <taxon>Pseudomonadati</taxon>
        <taxon>Pseudomonadota</taxon>
        <taxon>Betaproteobacteria</taxon>
        <taxon>Burkholderiales</taxon>
        <taxon>Burkholderiaceae</taxon>
        <taxon>Cupriavidus</taxon>
    </lineage>
</organism>
<evidence type="ECO:0000313" key="3">
    <source>
        <dbReference type="Proteomes" id="UP000008210"/>
    </source>
</evidence>
<dbReference type="Proteomes" id="UP000008210">
    <property type="component" value="Chromosome 1"/>
</dbReference>
<dbReference type="EMBL" id="AM260479">
    <property type="protein sequence ID" value="CAJ92033.1"/>
    <property type="molecule type" value="Genomic_DNA"/>
</dbReference>
<dbReference type="HOGENOM" id="CLU_1254210_0_0_4"/>
<keyword evidence="3" id="KW-1185">Reference proteome</keyword>
<dbReference type="KEGG" id="reh:H16_A0886"/>
<reference evidence="2 3" key="1">
    <citation type="journal article" date="2006" name="Nat. Biotechnol.">
        <title>Genome sequence of the bioplastic-producing 'Knallgas' bacterium Ralstonia eutropha H16.</title>
        <authorList>
            <person name="Pohlmann A."/>
            <person name="Fricke W.F."/>
            <person name="Reinecke F."/>
            <person name="Kusian B."/>
            <person name="Liesegang H."/>
            <person name="Cramm R."/>
            <person name="Eitinger T."/>
            <person name="Ewering C."/>
            <person name="Potter M."/>
            <person name="Schwartz E."/>
            <person name="Strittmatter A."/>
            <person name="Voss I."/>
            <person name="Gottschalk G."/>
            <person name="Steinbuechel A."/>
            <person name="Friedrich B."/>
            <person name="Bowien B."/>
        </authorList>
    </citation>
    <scope>NUCLEOTIDE SEQUENCE [LARGE SCALE GENOMIC DNA]</scope>
    <source>
        <strain evidence="3">ATCC 17699 / DSM 428 / KCTC 22496 / NCIMB 10442 / H16 / Stanier 337</strain>
    </source>
</reference>
<evidence type="ECO:0000313" key="2">
    <source>
        <dbReference type="EMBL" id="CAJ92033.1"/>
    </source>
</evidence>
<dbReference type="STRING" id="381666.H16_A0886"/>
<feature type="domain" description="DUF4145" evidence="1">
    <location>
        <begin position="100"/>
        <end position="174"/>
    </location>
</feature>
<accession>Q0KD88</accession>
<dbReference type="Pfam" id="PF13643">
    <property type="entry name" value="DUF4145"/>
    <property type="match status" value="1"/>
</dbReference>
<evidence type="ECO:0000259" key="1">
    <source>
        <dbReference type="Pfam" id="PF13643"/>
    </source>
</evidence>
<protein>
    <recommendedName>
        <fullName evidence="1">DUF4145 domain-containing protein</fullName>
    </recommendedName>
</protein>
<dbReference type="InterPro" id="IPR025285">
    <property type="entry name" value="DUF4145"/>
</dbReference>
<name>Q0KD88_CUPNH</name>